<dbReference type="EMBL" id="CP134186">
    <property type="protein sequence ID" value="WPB00456.1"/>
    <property type="molecule type" value="Genomic_DNA"/>
</dbReference>
<feature type="region of interest" description="Disordered" evidence="1">
    <location>
        <begin position="14"/>
        <end position="49"/>
    </location>
</feature>
<feature type="compositionally biased region" description="Low complexity" evidence="1">
    <location>
        <begin position="17"/>
        <end position="28"/>
    </location>
</feature>
<evidence type="ECO:0000313" key="5">
    <source>
        <dbReference type="Proteomes" id="UP001302367"/>
    </source>
</evidence>
<evidence type="ECO:0000313" key="3">
    <source>
        <dbReference type="EMBL" id="WPB00456.1"/>
    </source>
</evidence>
<feature type="region of interest" description="Disordered" evidence="1">
    <location>
        <begin position="383"/>
        <end position="434"/>
    </location>
</feature>
<dbReference type="EMBL" id="LKMD01000101">
    <property type="protein sequence ID" value="PIA99444.1"/>
    <property type="molecule type" value="Genomic_DNA"/>
</dbReference>
<protein>
    <submittedName>
        <fullName evidence="2">Uncharacterized protein</fullName>
    </submittedName>
</protein>
<organism evidence="2 4">
    <name type="scientific">Cercospora beticola</name>
    <name type="common">Sugarbeet leaf spot fungus</name>
    <dbReference type="NCBI Taxonomy" id="122368"/>
    <lineage>
        <taxon>Eukaryota</taxon>
        <taxon>Fungi</taxon>
        <taxon>Dikarya</taxon>
        <taxon>Ascomycota</taxon>
        <taxon>Pezizomycotina</taxon>
        <taxon>Dothideomycetes</taxon>
        <taxon>Dothideomycetidae</taxon>
        <taxon>Mycosphaerellales</taxon>
        <taxon>Mycosphaerellaceae</taxon>
        <taxon>Cercospora</taxon>
    </lineage>
</organism>
<evidence type="ECO:0000313" key="2">
    <source>
        <dbReference type="EMBL" id="PIA99444.1"/>
    </source>
</evidence>
<name>A0A2G5I3P7_CERBT</name>
<evidence type="ECO:0000313" key="4">
    <source>
        <dbReference type="Proteomes" id="UP000230605"/>
    </source>
</evidence>
<evidence type="ECO:0000256" key="1">
    <source>
        <dbReference type="SAM" id="MobiDB-lite"/>
    </source>
</evidence>
<dbReference type="Proteomes" id="UP001302367">
    <property type="component" value="Chromosome 3"/>
</dbReference>
<dbReference type="Proteomes" id="UP000230605">
    <property type="component" value="Chromosome 3"/>
</dbReference>
<accession>A0A2G5I3P7</accession>
<feature type="compositionally biased region" description="Basic residues" evidence="1">
    <location>
        <begin position="411"/>
        <end position="434"/>
    </location>
</feature>
<reference evidence="2 4" key="1">
    <citation type="submission" date="2015-10" db="EMBL/GenBank/DDBJ databases">
        <title>The cercosporin biosynthetic gene cluster was horizontally transferred to several fungal lineages and shown to be expanded in Cercospora beticola based on microsynteny with recipient genomes.</title>
        <authorList>
            <person name="De Jonge R."/>
            <person name="Ebert M.K."/>
            <person name="Suttle J.C."/>
            <person name="Jurick Ii W.M."/>
            <person name="Secor G.A."/>
            <person name="Thomma B.P."/>
            <person name="Van De Peer Y."/>
            <person name="Bolton M.D."/>
        </authorList>
    </citation>
    <scope>NUCLEOTIDE SEQUENCE [LARGE SCALE GENOMIC DNA]</scope>
    <source>
        <strain evidence="2 4">09-40</strain>
    </source>
</reference>
<sequence length="434" mass="48039">MECTASSAARLMKWLDNDSNSSSDSSSSCEVEDNTVAGHSDKAQSFVSPVKQTEQAVEIIVISSGDESSDLDDAGAAEAKVKRTACENGAKAAATIAPSVKEMKRRWDECKQVMQKESLEEDAPADQPAIEIDGILAAAIEEYSKLEDGDHQAGHESHETWIGEDLIEGGDGDSVIERMPPELEPDQQRDQILTAREAGTQWLRSNEYDGDVDSELGTSEDDKHFEAKIDGNRKGVGRLVSIGKDVQCRRPEQLELEKSKSMLVAEPPLHPHIKKSKNQQELSRISQKPFGKIEVKVKQRKPPRISQNPLGQIAIKTKLREELVPVQALSPFKSKGILKTSSVAKKFRGQHTQDRTAKGRISKKQLTALVPKMELSGRQQLLNSQVKLRKGKSIGHQDRSVRATDSNGKTKLARRNKRRRQNKSRKKRGASIES</sequence>
<proteinExistence type="predicted"/>
<dbReference type="OrthoDB" id="3648029at2759"/>
<gene>
    <name evidence="2" type="ORF">CB0940_03281</name>
    <name evidence="3" type="ORF">RHO25_005075</name>
</gene>
<keyword evidence="5" id="KW-1185">Reference proteome</keyword>
<dbReference type="AlphaFoldDB" id="A0A2G5I3P7"/>
<feature type="region of interest" description="Disordered" evidence="1">
    <location>
        <begin position="198"/>
        <end position="219"/>
    </location>
</feature>
<reference evidence="3 5" key="2">
    <citation type="submission" date="2023-09" db="EMBL/GenBank/DDBJ databases">
        <title>Complete-Gapless Cercospora beticola genome.</title>
        <authorList>
            <person name="Wyatt N.A."/>
            <person name="Spanner R.E."/>
            <person name="Bolton M.D."/>
        </authorList>
    </citation>
    <scope>NUCLEOTIDE SEQUENCE [LARGE SCALE GENOMIC DNA]</scope>
    <source>
        <strain evidence="3">Cb09-40</strain>
    </source>
</reference>